<evidence type="ECO:0000256" key="1">
    <source>
        <dbReference type="SAM" id="MobiDB-lite"/>
    </source>
</evidence>
<sequence>MSKEDNKQSKIKSDDDELILTEKVHKETNVSNNKYNKDQQIDNDKIESQLPFTPSINQTNENSSLRYTSNSPIPSHDVSYNSLPSYQENEKPTVIQNLVLLVIFALFILLVLCFTKKMYSNKSNDYFLNSSHSNHSKHLYSKHTKSDNSKHSMRTITKISNSSVSQQIKSKFSSGKRSRETIPSILKVSPAPLASLAEDELNSREKKAVDKDINIKESIIIPSTFNRNSFNYADLKALSWHPMNTINGLHGMHSMNNMRNINDMDDYQQDLNEYSRSSTGLLEGENENYENMNKLDNVVELYFSNKRKEILRQNSTGGNSCYSDIPDNASSCGEPSLSRFIGNDALLKYESSRCRMSLHNYSNPPMINPNVDNYTNSLKSKHTSIMGNRTSFSSSTIPSLSRYSIKNIASSIISRNNRLHDSNIDCTNSDVNANINTNINNTTINTNINNINANTNNNINTNTNINNNDFNNNINIFNNYINNNSIFNNNHPNPNDYSKIRYSYSNYQSNNNNSNAINSINSKQNHRYTLGAGINEENLNYRFLQNSLHNTNITNNNNNTFDLVKPKISTSPSLSSQTLQESKISSTVNASLSSFPLTDNRTPIPDNSLNTSTTYHRKNISNDSLLINFHSRNTSQSTNDLNYNRFSDDFTSNSSSDLEDELDDMSHLQKKGSDTIDLKNINEQNSNLNINLPQVSYKNSIENDLPTIIINSQNTKACSQIESVYYRH</sequence>
<feature type="compositionally biased region" description="Basic and acidic residues" evidence="1">
    <location>
        <begin position="35"/>
        <end position="47"/>
    </location>
</feature>
<reference evidence="3 4" key="2">
    <citation type="submission" date="2016-08" db="EMBL/GenBank/DDBJ databases">
        <title>Pervasive Adenine N6-methylation of Active Genes in Fungi.</title>
        <authorList>
            <consortium name="DOE Joint Genome Institute"/>
            <person name="Mondo S.J."/>
            <person name="Dannebaum R.O."/>
            <person name="Kuo R.C."/>
            <person name="Labutti K."/>
            <person name="Haridas S."/>
            <person name="Kuo A."/>
            <person name="Salamov A."/>
            <person name="Ahrendt S.R."/>
            <person name="Lipzen A."/>
            <person name="Sullivan W."/>
            <person name="Andreopoulos W.B."/>
            <person name="Clum A."/>
            <person name="Lindquist E."/>
            <person name="Daum C."/>
            <person name="Ramamoorthy G.K."/>
            <person name="Gryganskyi A."/>
            <person name="Culley D."/>
            <person name="Magnuson J.K."/>
            <person name="James T.Y."/>
            <person name="O'Malley M.A."/>
            <person name="Stajich J.E."/>
            <person name="Spatafora J.W."/>
            <person name="Visel A."/>
            <person name="Grigoriev I.V."/>
        </authorList>
    </citation>
    <scope>NUCLEOTIDE SEQUENCE [LARGE SCALE GENOMIC DNA]</scope>
    <source>
        <strain evidence="3 4">S4</strain>
    </source>
</reference>
<feature type="region of interest" description="Disordered" evidence="1">
    <location>
        <begin position="29"/>
        <end position="74"/>
    </location>
</feature>
<dbReference type="EMBL" id="MCFG01000002">
    <property type="protein sequence ID" value="ORX88137.1"/>
    <property type="molecule type" value="Genomic_DNA"/>
</dbReference>
<name>A0A1Y1XQX9_9FUNG</name>
<evidence type="ECO:0000313" key="3">
    <source>
        <dbReference type="EMBL" id="ORX88137.1"/>
    </source>
</evidence>
<comment type="caution">
    <text evidence="3">The sequence shown here is derived from an EMBL/GenBank/DDBJ whole genome shotgun (WGS) entry which is preliminary data.</text>
</comment>
<evidence type="ECO:0000256" key="2">
    <source>
        <dbReference type="SAM" id="Phobius"/>
    </source>
</evidence>
<proteinExistence type="predicted"/>
<feature type="compositionally biased region" description="Polar residues" evidence="1">
    <location>
        <begin position="50"/>
        <end position="74"/>
    </location>
</feature>
<keyword evidence="4" id="KW-1185">Reference proteome</keyword>
<keyword evidence="2" id="KW-1133">Transmembrane helix</keyword>
<feature type="transmembrane region" description="Helical" evidence="2">
    <location>
        <begin position="94"/>
        <end position="114"/>
    </location>
</feature>
<dbReference type="OrthoDB" id="10562152at2759"/>
<protein>
    <submittedName>
        <fullName evidence="3">Uncharacterized protein</fullName>
    </submittedName>
</protein>
<evidence type="ECO:0000313" key="4">
    <source>
        <dbReference type="Proteomes" id="UP000193944"/>
    </source>
</evidence>
<dbReference type="AlphaFoldDB" id="A0A1Y1XQX9"/>
<accession>A0A1Y1XQX9</accession>
<organism evidence="3 4">
    <name type="scientific">Anaeromyces robustus</name>
    <dbReference type="NCBI Taxonomy" id="1754192"/>
    <lineage>
        <taxon>Eukaryota</taxon>
        <taxon>Fungi</taxon>
        <taxon>Fungi incertae sedis</taxon>
        <taxon>Chytridiomycota</taxon>
        <taxon>Chytridiomycota incertae sedis</taxon>
        <taxon>Neocallimastigomycetes</taxon>
        <taxon>Neocallimastigales</taxon>
        <taxon>Neocallimastigaceae</taxon>
        <taxon>Anaeromyces</taxon>
    </lineage>
</organism>
<reference evidence="3 4" key="1">
    <citation type="submission" date="2016-08" db="EMBL/GenBank/DDBJ databases">
        <title>A Parts List for Fungal Cellulosomes Revealed by Comparative Genomics.</title>
        <authorList>
            <consortium name="DOE Joint Genome Institute"/>
            <person name="Haitjema C.H."/>
            <person name="Gilmore S.P."/>
            <person name="Henske J.K."/>
            <person name="Solomon K.V."/>
            <person name="De Groot R."/>
            <person name="Kuo A."/>
            <person name="Mondo S.J."/>
            <person name="Salamov A.A."/>
            <person name="Labutti K."/>
            <person name="Zhao Z."/>
            <person name="Chiniquy J."/>
            <person name="Barry K."/>
            <person name="Brewer H.M."/>
            <person name="Purvine S.O."/>
            <person name="Wright A.T."/>
            <person name="Boxma B."/>
            <person name="Van Alen T."/>
            <person name="Hackstein J.H."/>
            <person name="Baker S.E."/>
            <person name="Grigoriev I.V."/>
            <person name="O'Malley M.A."/>
        </authorList>
    </citation>
    <scope>NUCLEOTIDE SEQUENCE [LARGE SCALE GENOMIC DNA]</scope>
    <source>
        <strain evidence="3 4">S4</strain>
    </source>
</reference>
<keyword evidence="2" id="KW-0472">Membrane</keyword>
<keyword evidence="2" id="KW-0812">Transmembrane</keyword>
<gene>
    <name evidence="3" type="ORF">BCR32DRAFT_288884</name>
</gene>
<dbReference type="Proteomes" id="UP000193944">
    <property type="component" value="Unassembled WGS sequence"/>
</dbReference>